<dbReference type="EMBL" id="JAMRXG010000005">
    <property type="protein sequence ID" value="MCM6774538.1"/>
    <property type="molecule type" value="Genomic_DNA"/>
</dbReference>
<dbReference type="InterPro" id="IPR026869">
    <property type="entry name" value="EgtC-like"/>
</dbReference>
<reference evidence="2" key="1">
    <citation type="submission" date="2022-06" db="EMBL/GenBank/DDBJ databases">
        <title>Novel species in genus nocardia.</title>
        <authorList>
            <person name="Li F."/>
        </authorList>
    </citation>
    <scope>NUCLEOTIDE SEQUENCE</scope>
    <source>
        <strain evidence="2">CDC141</strain>
    </source>
</reference>
<dbReference type="InterPro" id="IPR029055">
    <property type="entry name" value="Ntn_hydrolases_N"/>
</dbReference>
<protein>
    <submittedName>
        <fullName evidence="2">Class II glutamine amidotransferase</fullName>
    </submittedName>
</protein>
<comment type="caution">
    <text evidence="2">The sequence shown here is derived from an EMBL/GenBank/DDBJ whole genome shotgun (WGS) entry which is preliminary data.</text>
</comment>
<evidence type="ECO:0000256" key="1">
    <source>
        <dbReference type="ARBA" id="ARBA00022962"/>
    </source>
</evidence>
<dbReference type="CDD" id="cd00352">
    <property type="entry name" value="Gn_AT_II"/>
    <property type="match status" value="1"/>
</dbReference>
<keyword evidence="3" id="KW-1185">Reference proteome</keyword>
<keyword evidence="1 2" id="KW-0315">Glutamine amidotransferase</keyword>
<dbReference type="Pfam" id="PF13230">
    <property type="entry name" value="GATase_4"/>
    <property type="match status" value="1"/>
</dbReference>
<sequence>MCILTFFKPGVPVDVDALAAGAVANPHGHGYAVVAEDHIRTGHDLDPAQVITEFTDLRAKYPHTPALFHSRWATHGQITIDNCHPFAVGGDERTVLAHNGILPALVQPRPGDLRSDTRIAAEDFLPAQPFGPPDSWVGRSGLEQWLRSDKMVLLTVDPAYRHRAYVFNEHRGHYSDTGVWYSNTSYQSLLYRHPDDDGYCYGCGEYDPELFGPHCSYCGFCAECFHTFPHCECPAAPGVERYADLEEYLAA</sequence>
<evidence type="ECO:0000313" key="2">
    <source>
        <dbReference type="EMBL" id="MCM6774538.1"/>
    </source>
</evidence>
<accession>A0A9X2EAJ1</accession>
<gene>
    <name evidence="2" type="ORF">NDR86_13750</name>
</gene>
<dbReference type="AlphaFoldDB" id="A0A9X2EAJ1"/>
<dbReference type="RefSeq" id="WP_251912227.1">
    <property type="nucleotide sequence ID" value="NZ_JAMRXG010000005.1"/>
</dbReference>
<dbReference type="SUPFAM" id="SSF56235">
    <property type="entry name" value="N-terminal nucleophile aminohydrolases (Ntn hydrolases)"/>
    <property type="match status" value="1"/>
</dbReference>
<name>A0A9X2EAJ1_9NOCA</name>
<proteinExistence type="predicted"/>
<dbReference type="Proteomes" id="UP001139157">
    <property type="component" value="Unassembled WGS sequence"/>
</dbReference>
<evidence type="ECO:0000313" key="3">
    <source>
        <dbReference type="Proteomes" id="UP001139157"/>
    </source>
</evidence>
<organism evidence="2 3">
    <name type="scientific">Nocardia pulmonis</name>
    <dbReference type="NCBI Taxonomy" id="2951408"/>
    <lineage>
        <taxon>Bacteria</taxon>
        <taxon>Bacillati</taxon>
        <taxon>Actinomycetota</taxon>
        <taxon>Actinomycetes</taxon>
        <taxon>Mycobacteriales</taxon>
        <taxon>Nocardiaceae</taxon>
        <taxon>Nocardia</taxon>
    </lineage>
</organism>
<dbReference type="Gene3D" id="3.60.20.10">
    <property type="entry name" value="Glutamine Phosphoribosylpyrophosphate, subunit 1, domain 1"/>
    <property type="match status" value="1"/>
</dbReference>